<evidence type="ECO:0000313" key="3">
    <source>
        <dbReference type="Proteomes" id="UP000324585"/>
    </source>
</evidence>
<dbReference type="Proteomes" id="UP000324585">
    <property type="component" value="Unassembled WGS sequence"/>
</dbReference>
<comment type="caution">
    <text evidence="2">The sequence shown here is derived from an EMBL/GenBank/DDBJ whole genome shotgun (WGS) entry which is preliminary data.</text>
</comment>
<evidence type="ECO:0000256" key="1">
    <source>
        <dbReference type="SAM" id="SignalP"/>
    </source>
</evidence>
<feature type="signal peptide" evidence="1">
    <location>
        <begin position="1"/>
        <end position="24"/>
    </location>
</feature>
<accession>A0A5J4Z524</accession>
<dbReference type="AlphaFoldDB" id="A0A5J4Z524"/>
<keyword evidence="1" id="KW-0732">Signal</keyword>
<organism evidence="2 3">
    <name type="scientific">Porphyridium purpureum</name>
    <name type="common">Red alga</name>
    <name type="synonym">Porphyridium cruentum</name>
    <dbReference type="NCBI Taxonomy" id="35688"/>
    <lineage>
        <taxon>Eukaryota</taxon>
        <taxon>Rhodophyta</taxon>
        <taxon>Bangiophyceae</taxon>
        <taxon>Porphyridiales</taxon>
        <taxon>Porphyridiaceae</taxon>
        <taxon>Porphyridium</taxon>
    </lineage>
</organism>
<protein>
    <submittedName>
        <fullName evidence="2">Uncharacterized protein</fullName>
    </submittedName>
</protein>
<sequence length="404" mass="43571">MVRMHMIALALCAVVAASAAMVSAQTVGLVYAVEQRVNDKSFFTINSTAADPSLTLLANMSVLETTQVTQFPFNCYGYTNGIVPVVGQFNLFAPNAAAYDGQARLFFASWDTFGDTMTRLCLVNLVSNSIQFVTTLPETEISGAGFDQTLYMYAYIREGRQQPNGILVGQLTYLDRATANFLFRTTVDQHRNVTTDPMNPQNFPLGPLSFTYRAGDLAIACDRVLYASSVGTGGGFKYFFKLFQSGPPPDFSYELIHADPPGVGLTGFATADQLAFGGEDNLISQDSALGIFSLVNLETGANGELGVEGVDYVRFFFEGILRTFTDLASTLDCGVDLDCIALEVESSCVPGEMIVQYIPDPDGTIPCAPIETVCLAPPACTEEFECSYYIPTNQGSPGNPPFGL</sequence>
<feature type="chain" id="PRO_5023855633" evidence="1">
    <location>
        <begin position="25"/>
        <end position="404"/>
    </location>
</feature>
<reference evidence="3" key="1">
    <citation type="journal article" date="2019" name="Nat. Commun.">
        <title>Expansion of phycobilisome linker gene families in mesophilic red algae.</title>
        <authorList>
            <person name="Lee J."/>
            <person name="Kim D."/>
            <person name="Bhattacharya D."/>
            <person name="Yoon H.S."/>
        </authorList>
    </citation>
    <scope>NUCLEOTIDE SEQUENCE [LARGE SCALE GENOMIC DNA]</scope>
    <source>
        <strain evidence="3">CCMP 1328</strain>
    </source>
</reference>
<keyword evidence="3" id="KW-1185">Reference proteome</keyword>
<name>A0A5J4Z524_PORPP</name>
<gene>
    <name evidence="2" type="ORF">FVE85_6371</name>
</gene>
<proteinExistence type="predicted"/>
<dbReference type="EMBL" id="VRMN01000001">
    <property type="protein sequence ID" value="KAA8498786.1"/>
    <property type="molecule type" value="Genomic_DNA"/>
</dbReference>
<evidence type="ECO:0000313" key="2">
    <source>
        <dbReference type="EMBL" id="KAA8498786.1"/>
    </source>
</evidence>